<feature type="transmembrane region" description="Helical" evidence="6">
    <location>
        <begin position="363"/>
        <end position="381"/>
    </location>
</feature>
<dbReference type="Proteomes" id="UP000243297">
    <property type="component" value="Unassembled WGS sequence"/>
</dbReference>
<dbReference type="PROSITE" id="PS51098">
    <property type="entry name" value="PTS_EIIB_TYPE_1"/>
    <property type="match status" value="1"/>
</dbReference>
<dbReference type="PANTHER" id="PTHR30009">
    <property type="entry name" value="CYTOCHROME C-TYPE SYNTHESIS PROTEIN AND PTS TRANSMEMBRANE COMPONENT"/>
    <property type="match status" value="1"/>
</dbReference>
<keyword evidence="6" id="KW-0472">Membrane</keyword>
<dbReference type="STRING" id="118967.SAMN02745191_0590"/>
<keyword evidence="9" id="KW-1185">Reference proteome</keyword>
<keyword evidence="1" id="KW-0813">Transport</keyword>
<feature type="transmembrane region" description="Helical" evidence="6">
    <location>
        <begin position="173"/>
        <end position="196"/>
    </location>
</feature>
<name>A0A1T4KL19_9FIRM</name>
<dbReference type="GO" id="GO:0005886">
    <property type="term" value="C:plasma membrane"/>
    <property type="evidence" value="ECO:0007669"/>
    <property type="project" value="TreeGrafter"/>
</dbReference>
<evidence type="ECO:0000313" key="9">
    <source>
        <dbReference type="Proteomes" id="UP000243297"/>
    </source>
</evidence>
<feature type="transmembrane region" description="Helical" evidence="6">
    <location>
        <begin position="336"/>
        <end position="356"/>
    </location>
</feature>
<dbReference type="GO" id="GO:0008982">
    <property type="term" value="F:protein-N(PI)-phosphohistidine-sugar phosphotransferase activity"/>
    <property type="evidence" value="ECO:0007669"/>
    <property type="project" value="InterPro"/>
</dbReference>
<feature type="transmembrane region" description="Helical" evidence="6">
    <location>
        <begin position="47"/>
        <end position="71"/>
    </location>
</feature>
<dbReference type="RefSeq" id="WP_078711019.1">
    <property type="nucleotide sequence ID" value="NZ_FUWY01000001.1"/>
</dbReference>
<evidence type="ECO:0000313" key="8">
    <source>
        <dbReference type="EMBL" id="SJZ43095.1"/>
    </source>
</evidence>
<dbReference type="GO" id="GO:0090563">
    <property type="term" value="F:protein-phosphocysteine-sugar phosphotransferase activity"/>
    <property type="evidence" value="ECO:0007669"/>
    <property type="project" value="TreeGrafter"/>
</dbReference>
<dbReference type="AlphaFoldDB" id="A0A1T4KL19"/>
<dbReference type="EMBL" id="FUWY01000001">
    <property type="protein sequence ID" value="SJZ43095.1"/>
    <property type="molecule type" value="Genomic_DNA"/>
</dbReference>
<sequence length="515" mass="57792">MKRWHTFYEVLQLPLKMLFLAILFLGIGNLITNPVFSPYWSIDNQYVILFAEAITRIGNFLVIYFPFLFFLRLVSRKSNGITTILIGLMGYFTFIIFTIFFASSTLPSTAFSSLFGISLPTSQLAAFAGKIQYPVQTGMVGVILITITTRIAYKQSRNKSSYGLFAFVDRDMWAMILNFIYSIIVAFVVCFIWQYLFQSIDQMSKFIASDISNPINIFVYGVSDRLFSVFGLGSFIRSPFWYGSLGGTWINLVGESIAGDVGIWTTMVSQNLVPATAGRFITPYYVLNLFAIPGMIWAFYTVYTDKIEKRRIRLFFVLATIVSLFSGTLLPLEILLILLCPLLFLFHITYTGMLFGLFQALKIALGFSYSGNVVIGLPGNILEFMNFVRNPNYSNVVITIAIVGVISLIVYFLATKVYFKYLAVDLFNSGSSRHVVDKTIEAMGGTSNIKMLQASINRLTIQVFDPSILNLSILADLGATRIVETRAGYSIDYGAGSTMIKRGIEKQLRAVQKNT</sequence>
<proteinExistence type="predicted"/>
<evidence type="ECO:0000256" key="6">
    <source>
        <dbReference type="SAM" id="Phobius"/>
    </source>
</evidence>
<evidence type="ECO:0000259" key="7">
    <source>
        <dbReference type="PROSITE" id="PS51098"/>
    </source>
</evidence>
<dbReference type="Gene3D" id="3.30.1360.60">
    <property type="entry name" value="Glucose permease domain IIB"/>
    <property type="match status" value="1"/>
</dbReference>
<dbReference type="SUPFAM" id="SSF55604">
    <property type="entry name" value="Glucose permease domain IIB"/>
    <property type="match status" value="1"/>
</dbReference>
<keyword evidence="2" id="KW-0762">Sugar transport</keyword>
<feature type="domain" description="PTS EIIB type-1" evidence="7">
    <location>
        <begin position="433"/>
        <end position="514"/>
    </location>
</feature>
<keyword evidence="6" id="KW-0812">Transmembrane</keyword>
<evidence type="ECO:0000256" key="2">
    <source>
        <dbReference type="ARBA" id="ARBA00022597"/>
    </source>
</evidence>
<feature type="transmembrane region" description="Helical" evidence="6">
    <location>
        <begin position="312"/>
        <end position="330"/>
    </location>
</feature>
<evidence type="ECO:0000256" key="5">
    <source>
        <dbReference type="PROSITE-ProRule" id="PRU00421"/>
    </source>
</evidence>
<feature type="transmembrane region" description="Helical" evidence="6">
    <location>
        <begin position="83"/>
        <end position="103"/>
    </location>
</feature>
<dbReference type="GO" id="GO:0009401">
    <property type="term" value="P:phosphoenolpyruvate-dependent sugar phosphotransferase system"/>
    <property type="evidence" value="ECO:0007669"/>
    <property type="project" value="UniProtKB-KW"/>
</dbReference>
<keyword evidence="4" id="KW-0598">Phosphotransferase system</keyword>
<evidence type="ECO:0000256" key="4">
    <source>
        <dbReference type="ARBA" id="ARBA00022683"/>
    </source>
</evidence>
<protein>
    <submittedName>
        <fullName evidence="8">Phosphotransferase system IIC components, glucose/maltose/N-acetylglucosamine-specific</fullName>
    </submittedName>
</protein>
<dbReference type="InterPro" id="IPR001996">
    <property type="entry name" value="PTS_IIB_1"/>
</dbReference>
<dbReference type="InterPro" id="IPR036878">
    <property type="entry name" value="Glu_permease_IIB"/>
</dbReference>
<feature type="transmembrane region" description="Helical" evidence="6">
    <location>
        <begin position="281"/>
        <end position="300"/>
    </location>
</feature>
<reference evidence="9" key="1">
    <citation type="submission" date="2017-02" db="EMBL/GenBank/DDBJ databases">
        <authorList>
            <person name="Varghese N."/>
            <person name="Submissions S."/>
        </authorList>
    </citation>
    <scope>NUCLEOTIDE SEQUENCE [LARGE SCALE GENOMIC DNA]</scope>
    <source>
        <strain evidence="9">ATCC 25662</strain>
    </source>
</reference>
<accession>A0A1T4KL19</accession>
<comment type="caution">
    <text evidence="5">Lacks conserved residue(s) required for the propagation of feature annotation.</text>
</comment>
<organism evidence="8 9">
    <name type="scientific">Anaerorhabdus furcosa</name>
    <dbReference type="NCBI Taxonomy" id="118967"/>
    <lineage>
        <taxon>Bacteria</taxon>
        <taxon>Bacillati</taxon>
        <taxon>Bacillota</taxon>
        <taxon>Erysipelotrichia</taxon>
        <taxon>Erysipelotrichales</taxon>
        <taxon>Erysipelotrichaceae</taxon>
        <taxon>Anaerorhabdus</taxon>
    </lineage>
</organism>
<keyword evidence="6" id="KW-1133">Transmembrane helix</keyword>
<dbReference type="OrthoDB" id="350933at2"/>
<dbReference type="PANTHER" id="PTHR30009:SF24">
    <property type="entry name" value="PTS SYSTEM, IIBC COMPONENT"/>
    <property type="match status" value="1"/>
</dbReference>
<feature type="transmembrane region" description="Helical" evidence="6">
    <location>
        <begin position="393"/>
        <end position="414"/>
    </location>
</feature>
<feature type="transmembrane region" description="Helical" evidence="6">
    <location>
        <begin position="135"/>
        <end position="153"/>
    </location>
</feature>
<evidence type="ECO:0000256" key="3">
    <source>
        <dbReference type="ARBA" id="ARBA00022679"/>
    </source>
</evidence>
<evidence type="ECO:0000256" key="1">
    <source>
        <dbReference type="ARBA" id="ARBA00022448"/>
    </source>
</evidence>
<keyword evidence="3 8" id="KW-0808">Transferase</keyword>
<gene>
    <name evidence="8" type="ORF">SAMN02745191_0590</name>
</gene>
<dbReference type="InterPro" id="IPR050429">
    <property type="entry name" value="PTS_Glucose_EIICBA"/>
</dbReference>